<dbReference type="AlphaFoldDB" id="B9T9J7"/>
<reference evidence="3" key="1">
    <citation type="journal article" date="2010" name="Nat. Biotechnol.">
        <title>Draft genome sequence of the oilseed species Ricinus communis.</title>
        <authorList>
            <person name="Chan A.P."/>
            <person name="Crabtree J."/>
            <person name="Zhao Q."/>
            <person name="Lorenzi H."/>
            <person name="Orvis J."/>
            <person name="Puiu D."/>
            <person name="Melake-Berhan A."/>
            <person name="Jones K.M."/>
            <person name="Redman J."/>
            <person name="Chen G."/>
            <person name="Cahoon E.B."/>
            <person name="Gedil M."/>
            <person name="Stanke M."/>
            <person name="Haas B.J."/>
            <person name="Wortman J.R."/>
            <person name="Fraser-Liggett C.M."/>
            <person name="Ravel J."/>
            <person name="Rabinowicz P.D."/>
        </authorList>
    </citation>
    <scope>NUCLEOTIDE SEQUENCE [LARGE SCALE GENOMIC DNA]</scope>
    <source>
        <strain evidence="3">cv. Hale</strain>
    </source>
</reference>
<feature type="compositionally biased region" description="Basic and acidic residues" evidence="1">
    <location>
        <begin position="14"/>
        <end position="23"/>
    </location>
</feature>
<protein>
    <submittedName>
        <fullName evidence="2">Uncharacterized protein</fullName>
    </submittedName>
</protein>
<dbReference type="Proteomes" id="UP000008311">
    <property type="component" value="Unassembled WGS sequence"/>
</dbReference>
<organism evidence="2 3">
    <name type="scientific">Ricinus communis</name>
    <name type="common">Castor bean</name>
    <dbReference type="NCBI Taxonomy" id="3988"/>
    <lineage>
        <taxon>Eukaryota</taxon>
        <taxon>Viridiplantae</taxon>
        <taxon>Streptophyta</taxon>
        <taxon>Embryophyta</taxon>
        <taxon>Tracheophyta</taxon>
        <taxon>Spermatophyta</taxon>
        <taxon>Magnoliopsida</taxon>
        <taxon>eudicotyledons</taxon>
        <taxon>Gunneridae</taxon>
        <taxon>Pentapetalae</taxon>
        <taxon>rosids</taxon>
        <taxon>fabids</taxon>
        <taxon>Malpighiales</taxon>
        <taxon>Euphorbiaceae</taxon>
        <taxon>Acalyphoideae</taxon>
        <taxon>Acalypheae</taxon>
        <taxon>Ricinus</taxon>
    </lineage>
</organism>
<proteinExistence type="predicted"/>
<gene>
    <name evidence="2" type="ORF">RCOM_0266640</name>
</gene>
<dbReference type="InParanoid" id="B9T9J7"/>
<feature type="region of interest" description="Disordered" evidence="1">
    <location>
        <begin position="1"/>
        <end position="23"/>
    </location>
</feature>
<keyword evidence="3" id="KW-1185">Reference proteome</keyword>
<evidence type="ECO:0000256" key="1">
    <source>
        <dbReference type="SAM" id="MobiDB-lite"/>
    </source>
</evidence>
<evidence type="ECO:0000313" key="3">
    <source>
        <dbReference type="Proteomes" id="UP000008311"/>
    </source>
</evidence>
<dbReference type="EMBL" id="EQ975386">
    <property type="protein sequence ID" value="EEF27467.1"/>
    <property type="molecule type" value="Genomic_DNA"/>
</dbReference>
<sequence length="82" mass="9419">MACSFEWFQSSGARRSDTGRIPGDIRREAKRAHDEDQQAELLTQCAWHGRSAVREQRVAGRFRDVGPRIRNGVLHHADDHPR</sequence>
<accession>B9T9J7</accession>
<evidence type="ECO:0000313" key="2">
    <source>
        <dbReference type="EMBL" id="EEF27467.1"/>
    </source>
</evidence>
<name>B9T9J7_RICCO</name>